<dbReference type="InterPro" id="IPR051257">
    <property type="entry name" value="Diverse_CBS-Domain"/>
</dbReference>
<organism evidence="4 5">
    <name type="scientific">Candidatus Accumulibacter phosphatis</name>
    <dbReference type="NCBI Taxonomy" id="327160"/>
    <lineage>
        <taxon>Bacteria</taxon>
        <taxon>Pseudomonadati</taxon>
        <taxon>Pseudomonadota</taxon>
        <taxon>Betaproteobacteria</taxon>
        <taxon>Candidatus Accumulibacter</taxon>
    </lineage>
</organism>
<dbReference type="PANTHER" id="PTHR43080:SF2">
    <property type="entry name" value="CBS DOMAIN-CONTAINING PROTEIN"/>
    <property type="match status" value="1"/>
</dbReference>
<keyword evidence="4" id="KW-0413">Isomerase</keyword>
<dbReference type="InterPro" id="IPR046342">
    <property type="entry name" value="CBS_dom_sf"/>
</dbReference>
<evidence type="ECO:0000313" key="5">
    <source>
        <dbReference type="Proteomes" id="UP000020077"/>
    </source>
</evidence>
<dbReference type="EMBL" id="JDVG02000135">
    <property type="protein sequence ID" value="KFB73936.1"/>
    <property type="molecule type" value="Genomic_DNA"/>
</dbReference>
<dbReference type="CDD" id="cd04623">
    <property type="entry name" value="CBS_pair_bac_euk"/>
    <property type="match status" value="1"/>
</dbReference>
<sequence>MKTLRQILADKSGPLMSVSPDDPVFYALQVMSDANVGALLVLDGEQLVGIFSERDYARKVILFGKASKDTPVRAIMTDKVLYVTPDRTVDECMAIMTDKHIRHLPVLDDEGKVLGIVSIGDVVKETICEQQFIIQQMAKYITG</sequence>
<comment type="caution">
    <text evidence="4">The sequence shown here is derived from an EMBL/GenBank/DDBJ whole genome shotgun (WGS) entry which is preliminary data.</text>
</comment>
<feature type="domain" description="CBS" evidence="3">
    <location>
        <begin position="76"/>
        <end position="133"/>
    </location>
</feature>
<dbReference type="Gene3D" id="3.10.580.10">
    <property type="entry name" value="CBS-domain"/>
    <property type="match status" value="1"/>
</dbReference>
<proteinExistence type="predicted"/>
<dbReference type="PROSITE" id="PS51371">
    <property type="entry name" value="CBS"/>
    <property type="match status" value="2"/>
</dbReference>
<dbReference type="SUPFAM" id="SSF54631">
    <property type="entry name" value="CBS-domain pair"/>
    <property type="match status" value="1"/>
</dbReference>
<name>A0A080LYS7_9PROT</name>
<dbReference type="InterPro" id="IPR000644">
    <property type="entry name" value="CBS_dom"/>
</dbReference>
<dbReference type="PANTHER" id="PTHR43080">
    <property type="entry name" value="CBS DOMAIN-CONTAINING PROTEIN CBSX3, MITOCHONDRIAL"/>
    <property type="match status" value="1"/>
</dbReference>
<accession>A0A080LYS7</accession>
<evidence type="ECO:0000256" key="1">
    <source>
        <dbReference type="ARBA" id="ARBA00023122"/>
    </source>
</evidence>
<reference evidence="4 5" key="1">
    <citation type="submission" date="2014-02" db="EMBL/GenBank/DDBJ databases">
        <title>Expanding our view of genomic diversity in Candidatus Accumulibacter clades.</title>
        <authorList>
            <person name="Skennerton C.T."/>
            <person name="Barr J.J."/>
            <person name="Slater F.R."/>
            <person name="Bond P.L."/>
            <person name="Tyson G.W."/>
        </authorList>
    </citation>
    <scope>NUCLEOTIDE SEQUENCE [LARGE SCALE GENOMIC DNA]</scope>
    <source>
        <strain evidence="5">BA-91</strain>
    </source>
</reference>
<dbReference type="SMART" id="SM00116">
    <property type="entry name" value="CBS"/>
    <property type="match status" value="2"/>
</dbReference>
<evidence type="ECO:0000256" key="2">
    <source>
        <dbReference type="PROSITE-ProRule" id="PRU00703"/>
    </source>
</evidence>
<dbReference type="InterPro" id="IPR044725">
    <property type="entry name" value="CBSX3_CBS_dom"/>
</dbReference>
<evidence type="ECO:0000259" key="3">
    <source>
        <dbReference type="PROSITE" id="PS51371"/>
    </source>
</evidence>
<feature type="domain" description="CBS" evidence="3">
    <location>
        <begin position="9"/>
        <end position="67"/>
    </location>
</feature>
<dbReference type="Proteomes" id="UP000020077">
    <property type="component" value="Unassembled WGS sequence"/>
</dbReference>
<dbReference type="EC" id="5.3.1.13" evidence="4"/>
<dbReference type="Pfam" id="PF00571">
    <property type="entry name" value="CBS"/>
    <property type="match status" value="2"/>
</dbReference>
<dbReference type="AlphaFoldDB" id="A0A080LYS7"/>
<dbReference type="GO" id="GO:0019146">
    <property type="term" value="F:arabinose-5-phosphate isomerase activity"/>
    <property type="evidence" value="ECO:0007669"/>
    <property type="project" value="UniProtKB-EC"/>
</dbReference>
<protein>
    <submittedName>
        <fullName evidence="4">Arabinose 5-phosphate isomerase KdsD</fullName>
        <ecNumber evidence="4">5.3.1.13</ecNumber>
    </submittedName>
</protein>
<gene>
    <name evidence="4" type="primary">kdsD_1</name>
    <name evidence="4" type="ORF">AW09_000790</name>
</gene>
<evidence type="ECO:0000313" key="4">
    <source>
        <dbReference type="EMBL" id="KFB73936.1"/>
    </source>
</evidence>
<keyword evidence="1 2" id="KW-0129">CBS domain</keyword>